<dbReference type="PROSITE" id="PS51257">
    <property type="entry name" value="PROKAR_LIPOPROTEIN"/>
    <property type="match status" value="1"/>
</dbReference>
<evidence type="ECO:0000313" key="3">
    <source>
        <dbReference type="Proteomes" id="UP001500185"/>
    </source>
</evidence>
<sequence>MKISKIIFVTAIASTFLVSSCRDTKTESSDDHGHEHNADGGHMQDEKVEQEEFQVGKDSMETNTEEHGHEHGTDENHRHEETDEHKEFEVDTNSMEMNKETHTHGNGSEHQDH</sequence>
<feature type="compositionally biased region" description="Basic and acidic residues" evidence="1">
    <location>
        <begin position="97"/>
        <end position="113"/>
    </location>
</feature>
<dbReference type="RefSeq" id="WP_224455166.1">
    <property type="nucleotide sequence ID" value="NZ_BAAAGG010000002.1"/>
</dbReference>
<reference evidence="2 3" key="1">
    <citation type="journal article" date="2019" name="Int. J. Syst. Evol. Microbiol.">
        <title>The Global Catalogue of Microorganisms (GCM) 10K type strain sequencing project: providing services to taxonomists for standard genome sequencing and annotation.</title>
        <authorList>
            <consortium name="The Broad Institute Genomics Platform"/>
            <consortium name="The Broad Institute Genome Sequencing Center for Infectious Disease"/>
            <person name="Wu L."/>
            <person name="Ma J."/>
        </authorList>
    </citation>
    <scope>NUCLEOTIDE SEQUENCE [LARGE SCALE GENOMIC DNA]</scope>
    <source>
        <strain evidence="2 3">JCM 16231</strain>
    </source>
</reference>
<protein>
    <recommendedName>
        <fullName evidence="4">Lipoprotein</fullName>
    </recommendedName>
</protein>
<evidence type="ECO:0008006" key="4">
    <source>
        <dbReference type="Google" id="ProtNLM"/>
    </source>
</evidence>
<evidence type="ECO:0000256" key="1">
    <source>
        <dbReference type="SAM" id="MobiDB-lite"/>
    </source>
</evidence>
<feature type="compositionally biased region" description="Basic and acidic residues" evidence="1">
    <location>
        <begin position="54"/>
        <end position="89"/>
    </location>
</feature>
<dbReference type="EMBL" id="BAAAGG010000002">
    <property type="protein sequence ID" value="GAA0751793.1"/>
    <property type="molecule type" value="Genomic_DNA"/>
</dbReference>
<evidence type="ECO:0000313" key="2">
    <source>
        <dbReference type="EMBL" id="GAA0751793.1"/>
    </source>
</evidence>
<dbReference type="Proteomes" id="UP001500185">
    <property type="component" value="Unassembled WGS sequence"/>
</dbReference>
<feature type="region of interest" description="Disordered" evidence="1">
    <location>
        <begin position="18"/>
        <end position="113"/>
    </location>
</feature>
<gene>
    <name evidence="2" type="ORF">GCM10009433_02190</name>
</gene>
<name>A0ABN1K143_9FLAO</name>
<proteinExistence type="predicted"/>
<feature type="compositionally biased region" description="Basic and acidic residues" evidence="1">
    <location>
        <begin position="22"/>
        <end position="47"/>
    </location>
</feature>
<accession>A0ABN1K143</accession>
<comment type="caution">
    <text evidence="2">The sequence shown here is derived from an EMBL/GenBank/DDBJ whole genome shotgun (WGS) entry which is preliminary data.</text>
</comment>
<keyword evidence="3" id="KW-1185">Reference proteome</keyword>
<organism evidence="2 3">
    <name type="scientific">Psychroflexus lacisalsi</name>
    <dbReference type="NCBI Taxonomy" id="503928"/>
    <lineage>
        <taxon>Bacteria</taxon>
        <taxon>Pseudomonadati</taxon>
        <taxon>Bacteroidota</taxon>
        <taxon>Flavobacteriia</taxon>
        <taxon>Flavobacteriales</taxon>
        <taxon>Flavobacteriaceae</taxon>
        <taxon>Psychroflexus</taxon>
    </lineage>
</organism>